<protein>
    <recommendedName>
        <fullName evidence="3">histidine kinase</fullName>
        <ecNumber evidence="3">2.7.13.3</ecNumber>
    </recommendedName>
</protein>
<dbReference type="CDD" id="cd00082">
    <property type="entry name" value="HisKA"/>
    <property type="match status" value="1"/>
</dbReference>
<dbReference type="SUPFAM" id="SSF47384">
    <property type="entry name" value="Homodimeric domain of signal transducing histidine kinase"/>
    <property type="match status" value="1"/>
</dbReference>
<dbReference type="PRINTS" id="PR00344">
    <property type="entry name" value="BCTRLSENSOR"/>
</dbReference>
<dbReference type="GO" id="GO:0000155">
    <property type="term" value="F:phosphorelay sensor kinase activity"/>
    <property type="evidence" value="ECO:0007669"/>
    <property type="project" value="InterPro"/>
</dbReference>
<dbReference type="AlphaFoldDB" id="A0A069RFE7"/>
<comment type="caution">
    <text evidence="11">The sequence shown here is derived from an EMBL/GenBank/DDBJ whole genome shotgun (WGS) entry which is preliminary data.</text>
</comment>
<dbReference type="PANTHER" id="PTHR43547:SF2">
    <property type="entry name" value="HYBRID SIGNAL TRANSDUCTION HISTIDINE KINASE C"/>
    <property type="match status" value="1"/>
</dbReference>
<sequence length="451" mass="51510">MGSKISRQFAINYMIMFLLIIALAVTTILLQDAYFTSIEEKASIDTDEMIRDYKSNGLEYAFNRQPVEKGDYIEVIDNDYKVLDSVNSPNSKGYVYTLREFNEMIFSQDYLGYHYVEYIDDSDRFMLLYMSEGRDYKGVLMFFIGVFIALSFMAAVVYANVTSKKIITPIGKLVEGVVLIGRGDYDFDIKFDSSNELEILKDSINSMSKKIKQEIGLREKSESNRKKLILNISHDVKTPLTNIIGYSQTLIDSNEIKEFNCEDVQRALEIINSNGVLANKLIQELFELSHIEMDEGPIKTEKADICELMRIKLIQYVNEFEDNGIDYSFDIPDGPVILDVNKIKFERAIDNIIQNSMKYNKRDFSIDVSMKSENSKVIIAISDTGVGIPKEYNSIIFEPMVRVENSRNREFGGSGLGLSITRHIIEKHGGTISLDSAYESGCRFVIEIDHF</sequence>
<keyword evidence="8" id="KW-1133">Transmembrane helix</keyword>
<feature type="transmembrane region" description="Helical" evidence="8">
    <location>
        <begin position="139"/>
        <end position="161"/>
    </location>
</feature>
<dbReference type="InterPro" id="IPR003594">
    <property type="entry name" value="HATPase_dom"/>
</dbReference>
<dbReference type="Gene3D" id="3.30.565.10">
    <property type="entry name" value="Histidine kinase-like ATPase, C-terminal domain"/>
    <property type="match status" value="1"/>
</dbReference>
<keyword evidence="7" id="KW-0902">Two-component regulatory system</keyword>
<proteinExistence type="predicted"/>
<evidence type="ECO:0000256" key="5">
    <source>
        <dbReference type="ARBA" id="ARBA00022679"/>
    </source>
</evidence>
<dbReference type="SMART" id="SM00304">
    <property type="entry name" value="HAMP"/>
    <property type="match status" value="1"/>
</dbReference>
<dbReference type="FunFam" id="3.30.565.10:FF:000006">
    <property type="entry name" value="Sensor histidine kinase WalK"/>
    <property type="match status" value="1"/>
</dbReference>
<evidence type="ECO:0000256" key="6">
    <source>
        <dbReference type="ARBA" id="ARBA00022777"/>
    </source>
</evidence>
<dbReference type="Pfam" id="PF00512">
    <property type="entry name" value="HisKA"/>
    <property type="match status" value="1"/>
</dbReference>
<evidence type="ECO:0000256" key="8">
    <source>
        <dbReference type="SAM" id="Phobius"/>
    </source>
</evidence>
<dbReference type="STRING" id="1121324.CLIT_10c02400"/>
<dbReference type="InterPro" id="IPR003661">
    <property type="entry name" value="HisK_dim/P_dom"/>
</dbReference>
<dbReference type="InterPro" id="IPR003660">
    <property type="entry name" value="HAMP_dom"/>
</dbReference>
<dbReference type="Gene3D" id="6.10.340.10">
    <property type="match status" value="1"/>
</dbReference>
<dbReference type="EMBL" id="JJMM01000010">
    <property type="protein sequence ID" value="KDR95513.1"/>
    <property type="molecule type" value="Genomic_DNA"/>
</dbReference>
<dbReference type="RefSeq" id="WP_052636042.1">
    <property type="nucleotide sequence ID" value="NZ_FSRH01000010.1"/>
</dbReference>
<dbReference type="PROSITE" id="PS50109">
    <property type="entry name" value="HIS_KIN"/>
    <property type="match status" value="1"/>
</dbReference>
<evidence type="ECO:0000256" key="1">
    <source>
        <dbReference type="ARBA" id="ARBA00000085"/>
    </source>
</evidence>
<gene>
    <name evidence="11" type="primary">gtcS</name>
    <name evidence="11" type="ORF">CLIT_10c02400</name>
</gene>
<dbReference type="SUPFAM" id="SSF55874">
    <property type="entry name" value="ATPase domain of HSP90 chaperone/DNA topoisomerase II/histidine kinase"/>
    <property type="match status" value="1"/>
</dbReference>
<dbReference type="InterPro" id="IPR004358">
    <property type="entry name" value="Sig_transdc_His_kin-like_C"/>
</dbReference>
<dbReference type="CDD" id="cd00075">
    <property type="entry name" value="HATPase"/>
    <property type="match status" value="1"/>
</dbReference>
<feature type="transmembrane region" description="Helical" evidence="8">
    <location>
        <begin position="12"/>
        <end position="30"/>
    </location>
</feature>
<dbReference type="Proteomes" id="UP000027946">
    <property type="component" value="Unassembled WGS sequence"/>
</dbReference>
<keyword evidence="8" id="KW-0472">Membrane</keyword>
<comment type="catalytic activity">
    <reaction evidence="1">
        <text>ATP + protein L-histidine = ADP + protein N-phospho-L-histidine.</text>
        <dbReference type="EC" id="2.7.13.3"/>
    </reaction>
</comment>
<comment type="subcellular location">
    <subcellularLocation>
        <location evidence="2">Membrane</location>
    </subcellularLocation>
</comment>
<dbReference type="Gene3D" id="1.10.287.130">
    <property type="match status" value="1"/>
</dbReference>
<reference evidence="11 12" key="1">
    <citation type="submission" date="2014-03" db="EMBL/GenBank/DDBJ databases">
        <title>Genome sequence of Clostridium litorale W6, DSM 5388.</title>
        <authorList>
            <person name="Poehlein A."/>
            <person name="Jagirdar A."/>
            <person name="Khonsari B."/>
            <person name="Chibani C.M."/>
            <person name="Gutierrez Gutierrez D.A."/>
            <person name="Davydova E."/>
            <person name="Alghaithi H.S."/>
            <person name="Nair K.P."/>
            <person name="Dhamotharan K."/>
            <person name="Chandran L."/>
            <person name="G W."/>
            <person name="Daniel R."/>
        </authorList>
    </citation>
    <scope>NUCLEOTIDE SEQUENCE [LARGE SCALE GENOMIC DNA]</scope>
    <source>
        <strain evidence="11 12">W6</strain>
    </source>
</reference>
<dbReference type="eggNOG" id="COG5002">
    <property type="taxonomic scope" value="Bacteria"/>
</dbReference>
<dbReference type="SUPFAM" id="SSF158472">
    <property type="entry name" value="HAMP domain-like"/>
    <property type="match status" value="1"/>
</dbReference>
<dbReference type="Pfam" id="PF02518">
    <property type="entry name" value="HATPase_c"/>
    <property type="match status" value="1"/>
</dbReference>
<evidence type="ECO:0000256" key="4">
    <source>
        <dbReference type="ARBA" id="ARBA00022553"/>
    </source>
</evidence>
<keyword evidence="6" id="KW-0418">Kinase</keyword>
<evidence type="ECO:0000256" key="3">
    <source>
        <dbReference type="ARBA" id="ARBA00012438"/>
    </source>
</evidence>
<dbReference type="CDD" id="cd06225">
    <property type="entry name" value="HAMP"/>
    <property type="match status" value="1"/>
</dbReference>
<dbReference type="InterPro" id="IPR036097">
    <property type="entry name" value="HisK_dim/P_sf"/>
</dbReference>
<keyword evidence="5 11" id="KW-0808">Transferase</keyword>
<accession>A0A069RFE7</accession>
<evidence type="ECO:0000259" key="10">
    <source>
        <dbReference type="PROSITE" id="PS50885"/>
    </source>
</evidence>
<evidence type="ECO:0000256" key="2">
    <source>
        <dbReference type="ARBA" id="ARBA00004370"/>
    </source>
</evidence>
<evidence type="ECO:0000256" key="7">
    <source>
        <dbReference type="ARBA" id="ARBA00023012"/>
    </source>
</evidence>
<feature type="domain" description="HAMP" evidence="10">
    <location>
        <begin position="164"/>
        <end position="216"/>
    </location>
</feature>
<feature type="domain" description="Histidine kinase" evidence="9">
    <location>
        <begin position="231"/>
        <end position="451"/>
    </location>
</feature>
<organism evidence="11 12">
    <name type="scientific">Peptoclostridium litorale DSM 5388</name>
    <dbReference type="NCBI Taxonomy" id="1121324"/>
    <lineage>
        <taxon>Bacteria</taxon>
        <taxon>Bacillati</taxon>
        <taxon>Bacillota</taxon>
        <taxon>Clostridia</taxon>
        <taxon>Peptostreptococcales</taxon>
        <taxon>Peptoclostridiaceae</taxon>
        <taxon>Peptoclostridium</taxon>
    </lineage>
</organism>
<dbReference type="PROSITE" id="PS50885">
    <property type="entry name" value="HAMP"/>
    <property type="match status" value="1"/>
</dbReference>
<dbReference type="GO" id="GO:0016020">
    <property type="term" value="C:membrane"/>
    <property type="evidence" value="ECO:0007669"/>
    <property type="project" value="UniProtKB-SubCell"/>
</dbReference>
<dbReference type="EC" id="2.7.13.3" evidence="3"/>
<evidence type="ECO:0000313" key="11">
    <source>
        <dbReference type="EMBL" id="KDR95513.1"/>
    </source>
</evidence>
<dbReference type="PANTHER" id="PTHR43547">
    <property type="entry name" value="TWO-COMPONENT HISTIDINE KINASE"/>
    <property type="match status" value="1"/>
</dbReference>
<dbReference type="InterPro" id="IPR036890">
    <property type="entry name" value="HATPase_C_sf"/>
</dbReference>
<evidence type="ECO:0000313" key="12">
    <source>
        <dbReference type="Proteomes" id="UP000027946"/>
    </source>
</evidence>
<keyword evidence="8" id="KW-0812">Transmembrane</keyword>
<dbReference type="InterPro" id="IPR005467">
    <property type="entry name" value="His_kinase_dom"/>
</dbReference>
<keyword evidence="4" id="KW-0597">Phosphoprotein</keyword>
<name>A0A069RFE7_PEPLI</name>
<dbReference type="SMART" id="SM00387">
    <property type="entry name" value="HATPase_c"/>
    <property type="match status" value="1"/>
</dbReference>
<dbReference type="OrthoDB" id="335833at2"/>
<dbReference type="Pfam" id="PF00672">
    <property type="entry name" value="HAMP"/>
    <property type="match status" value="1"/>
</dbReference>
<dbReference type="SMART" id="SM00388">
    <property type="entry name" value="HisKA"/>
    <property type="match status" value="1"/>
</dbReference>
<evidence type="ECO:0000259" key="9">
    <source>
        <dbReference type="PROSITE" id="PS50109"/>
    </source>
</evidence>
<keyword evidence="12" id="KW-1185">Reference proteome</keyword>